<dbReference type="Proteomes" id="UP001165121">
    <property type="component" value="Unassembled WGS sequence"/>
</dbReference>
<comment type="caution">
    <text evidence="2">The sequence shown here is derived from an EMBL/GenBank/DDBJ whole genome shotgun (WGS) entry which is preliminary data.</text>
</comment>
<feature type="compositionally biased region" description="Polar residues" evidence="1">
    <location>
        <begin position="1"/>
        <end position="10"/>
    </location>
</feature>
<organism evidence="2 3">
    <name type="scientific">Phytophthora fragariaefolia</name>
    <dbReference type="NCBI Taxonomy" id="1490495"/>
    <lineage>
        <taxon>Eukaryota</taxon>
        <taxon>Sar</taxon>
        <taxon>Stramenopiles</taxon>
        <taxon>Oomycota</taxon>
        <taxon>Peronosporomycetes</taxon>
        <taxon>Peronosporales</taxon>
        <taxon>Peronosporaceae</taxon>
        <taxon>Phytophthora</taxon>
    </lineage>
</organism>
<feature type="region of interest" description="Disordered" evidence="1">
    <location>
        <begin position="1"/>
        <end position="30"/>
    </location>
</feature>
<dbReference type="EMBL" id="BSXT01000175">
    <property type="protein sequence ID" value="GMF19859.1"/>
    <property type="molecule type" value="Genomic_DNA"/>
</dbReference>
<evidence type="ECO:0000313" key="3">
    <source>
        <dbReference type="Proteomes" id="UP001165121"/>
    </source>
</evidence>
<sequence length="177" mass="19404">MSVPRTSQIRRTPIRNRYGGGTRNKGRGSSCHCASEVLLIEVEWVSNVDFAVRETRAVVEGPMSIDNFTVSGLFICLSVSRAPALLHNKAWLLSRVTSDAITTGTFESGVPIVWSIVGHNLWIYLQLITSMKIKLATVSIYQVVTASSDHDRLDVLDGLNAMASSFNSSQGHNLQRA</sequence>
<reference evidence="2" key="1">
    <citation type="submission" date="2023-04" db="EMBL/GenBank/DDBJ databases">
        <title>Phytophthora fragariaefolia NBRC 109709.</title>
        <authorList>
            <person name="Ichikawa N."/>
            <person name="Sato H."/>
            <person name="Tonouchi N."/>
        </authorList>
    </citation>
    <scope>NUCLEOTIDE SEQUENCE</scope>
    <source>
        <strain evidence="2">NBRC 109709</strain>
    </source>
</reference>
<dbReference type="OrthoDB" id="416752at2759"/>
<evidence type="ECO:0000313" key="2">
    <source>
        <dbReference type="EMBL" id="GMF19859.1"/>
    </source>
</evidence>
<proteinExistence type="predicted"/>
<name>A0A9W6WX97_9STRA</name>
<accession>A0A9W6WX97</accession>
<keyword evidence="3" id="KW-1185">Reference proteome</keyword>
<protein>
    <submittedName>
        <fullName evidence="2">Unnamed protein product</fullName>
    </submittedName>
</protein>
<gene>
    <name evidence="2" type="ORF">Pfra01_000220600</name>
</gene>
<dbReference type="AlphaFoldDB" id="A0A9W6WX97"/>
<evidence type="ECO:0000256" key="1">
    <source>
        <dbReference type="SAM" id="MobiDB-lite"/>
    </source>
</evidence>